<evidence type="ECO:0008006" key="4">
    <source>
        <dbReference type="Google" id="ProtNLM"/>
    </source>
</evidence>
<dbReference type="OrthoDB" id="8536404at2"/>
<organism evidence="2 3">
    <name type="scientific">Candidatus Nitrospira nitrosa</name>
    <dbReference type="NCBI Taxonomy" id="1742972"/>
    <lineage>
        <taxon>Bacteria</taxon>
        <taxon>Pseudomonadati</taxon>
        <taxon>Nitrospirota</taxon>
        <taxon>Nitrospiria</taxon>
        <taxon>Nitrospirales</taxon>
        <taxon>Nitrospiraceae</taxon>
        <taxon>Nitrospira</taxon>
    </lineage>
</organism>
<feature type="transmembrane region" description="Helical" evidence="1">
    <location>
        <begin position="6"/>
        <end position="26"/>
    </location>
</feature>
<proteinExistence type="predicted"/>
<dbReference type="InterPro" id="IPR022061">
    <property type="entry name" value="DUF3617"/>
</dbReference>
<dbReference type="EMBL" id="CZQA01000013">
    <property type="protein sequence ID" value="CUS39137.1"/>
    <property type="molecule type" value="Genomic_DNA"/>
</dbReference>
<accession>A0A0S4LNH2</accession>
<evidence type="ECO:0000313" key="2">
    <source>
        <dbReference type="EMBL" id="CUS39137.1"/>
    </source>
</evidence>
<gene>
    <name evidence="2" type="ORF">COMA1_70044</name>
</gene>
<evidence type="ECO:0000256" key="1">
    <source>
        <dbReference type="SAM" id="Phobius"/>
    </source>
</evidence>
<keyword evidence="1" id="KW-0472">Membrane</keyword>
<dbReference type="AlphaFoldDB" id="A0A0S4LNH2"/>
<dbReference type="RefSeq" id="WP_090751084.1">
    <property type="nucleotide sequence ID" value="NZ_CZQA01000013.1"/>
</dbReference>
<name>A0A0S4LNH2_9BACT</name>
<protein>
    <recommendedName>
        <fullName evidence="4">DUF3617 domain-containing protein</fullName>
    </recommendedName>
</protein>
<keyword evidence="3" id="KW-1185">Reference proteome</keyword>
<dbReference type="Pfam" id="PF12276">
    <property type="entry name" value="DUF3617"/>
    <property type="match status" value="1"/>
</dbReference>
<keyword evidence="1" id="KW-0812">Transmembrane</keyword>
<reference evidence="2 3" key="1">
    <citation type="submission" date="2015-10" db="EMBL/GenBank/DDBJ databases">
        <authorList>
            <person name="Gilbert D.G."/>
        </authorList>
    </citation>
    <scope>NUCLEOTIDE SEQUENCE [LARGE SCALE GENOMIC DNA]</scope>
    <source>
        <strain evidence="2">COMA1</strain>
    </source>
</reference>
<dbReference type="Proteomes" id="UP000199032">
    <property type="component" value="Unassembled WGS sequence"/>
</dbReference>
<evidence type="ECO:0000313" key="3">
    <source>
        <dbReference type="Proteomes" id="UP000199032"/>
    </source>
</evidence>
<sequence length="188" mass="20540">MDTHRWILTHMITVLGITGSLVHLLLTLTPDAHAESFNIKPGAWEMSVTTVTSGMKLSPELSAKMAPAQRAHMEQMMKAREGKPHTMTTRSCITQEDLSQDRIIKEMEDEDEDTAVQCKVKVLSKSSTKLVLDQLCPGPPPSATHFMVEAKTPESIVALGDRGETGSGKSHIDIKGKWVSASCDGLDE</sequence>
<keyword evidence="1" id="KW-1133">Transmembrane helix</keyword>